<feature type="repeat" description="TPR" evidence="3">
    <location>
        <begin position="309"/>
        <end position="342"/>
    </location>
</feature>
<proteinExistence type="predicted"/>
<comment type="caution">
    <text evidence="4">The sequence shown here is derived from an EMBL/GenBank/DDBJ whole genome shotgun (WGS) entry which is preliminary data.</text>
</comment>
<dbReference type="PROSITE" id="PS50005">
    <property type="entry name" value="TPR"/>
    <property type="match status" value="1"/>
</dbReference>
<dbReference type="InterPro" id="IPR047150">
    <property type="entry name" value="SGT"/>
</dbReference>
<dbReference type="InterPro" id="IPR019734">
    <property type="entry name" value="TPR_rpt"/>
</dbReference>
<evidence type="ECO:0000313" key="4">
    <source>
        <dbReference type="EMBL" id="KAL3785119.1"/>
    </source>
</evidence>
<evidence type="ECO:0000256" key="3">
    <source>
        <dbReference type="PROSITE-ProRule" id="PRU00339"/>
    </source>
</evidence>
<dbReference type="PANTHER" id="PTHR45831:SF2">
    <property type="entry name" value="LD24721P"/>
    <property type="match status" value="1"/>
</dbReference>
<name>A0ABD3PBG2_9STRA</name>
<dbReference type="Proteomes" id="UP001530400">
    <property type="component" value="Unassembled WGS sequence"/>
</dbReference>
<dbReference type="SUPFAM" id="SSF48452">
    <property type="entry name" value="TPR-like"/>
    <property type="match status" value="1"/>
</dbReference>
<organism evidence="4 5">
    <name type="scientific">Cyclotella atomus</name>
    <dbReference type="NCBI Taxonomy" id="382360"/>
    <lineage>
        <taxon>Eukaryota</taxon>
        <taxon>Sar</taxon>
        <taxon>Stramenopiles</taxon>
        <taxon>Ochrophyta</taxon>
        <taxon>Bacillariophyta</taxon>
        <taxon>Coscinodiscophyceae</taxon>
        <taxon>Thalassiosirophycidae</taxon>
        <taxon>Stephanodiscales</taxon>
        <taxon>Stephanodiscaceae</taxon>
        <taxon>Cyclotella</taxon>
    </lineage>
</organism>
<keyword evidence="2 3" id="KW-0802">TPR repeat</keyword>
<reference evidence="4 5" key="1">
    <citation type="submission" date="2024-10" db="EMBL/GenBank/DDBJ databases">
        <title>Updated reference genomes for cyclostephanoid diatoms.</title>
        <authorList>
            <person name="Roberts W.R."/>
            <person name="Alverson A.J."/>
        </authorList>
    </citation>
    <scope>NUCLEOTIDE SEQUENCE [LARGE SCALE GENOMIC DNA]</scope>
    <source>
        <strain evidence="4 5">AJA010-31</strain>
    </source>
</reference>
<protein>
    <submittedName>
        <fullName evidence="4">Uncharacterized protein</fullName>
    </submittedName>
</protein>
<dbReference type="Gene3D" id="1.25.40.10">
    <property type="entry name" value="Tetratricopeptide repeat domain"/>
    <property type="match status" value="1"/>
</dbReference>
<keyword evidence="1" id="KW-0677">Repeat</keyword>
<dbReference type="AlphaFoldDB" id="A0ABD3PBG2"/>
<dbReference type="EMBL" id="JALLPJ020000702">
    <property type="protein sequence ID" value="KAL3785119.1"/>
    <property type="molecule type" value="Genomic_DNA"/>
</dbReference>
<keyword evidence="5" id="KW-1185">Reference proteome</keyword>
<dbReference type="PANTHER" id="PTHR45831">
    <property type="entry name" value="LD24721P"/>
    <property type="match status" value="1"/>
</dbReference>
<dbReference type="InterPro" id="IPR011990">
    <property type="entry name" value="TPR-like_helical_dom_sf"/>
</dbReference>
<evidence type="ECO:0000313" key="5">
    <source>
        <dbReference type="Proteomes" id="UP001530400"/>
    </source>
</evidence>
<evidence type="ECO:0000256" key="1">
    <source>
        <dbReference type="ARBA" id="ARBA00022737"/>
    </source>
</evidence>
<evidence type="ECO:0000256" key="2">
    <source>
        <dbReference type="ARBA" id="ARBA00022803"/>
    </source>
</evidence>
<gene>
    <name evidence="4" type="ORF">ACHAWO_007942</name>
</gene>
<sequence>MSTARSIWIVSLISLGTSSLPAFALVTRTPLRLLAQTKTVNDGAIHMNGDGIFAGVGDESKSLYRWGVYVSQSSNKNKEKGFIPSSSIIEAFVSLSPQEDVTVYPANWKKQPKSKGPTVRCIRRKKTDATNRSPILSAIEINNVDSVDKVYHILTKHMKLQSINPKACECLKCYFQGNERLEDGTPSQAISFYNRAISTSETTPLSGSILMKRSKAYLKRASNHRKLLQLLVSDLSSSIPDAPTLQIIHQTSLSNPSLAPILYGRLATDSKGYQMKFRSIRFRHDMYEFALLHAARDSLRATQLLSNDANAFILAGECLAKLRKLKESTGYYEKAVELDSSLESELKGVMERNRVSMEFMEVARSGGLSADTLRLALDVAD</sequence>
<accession>A0ABD3PBG2</accession>